<evidence type="ECO:0000313" key="1">
    <source>
        <dbReference type="EMBL" id="EOX93754.1"/>
    </source>
</evidence>
<name>A0A061DLU0_THECC</name>
<evidence type="ECO:0000313" key="2">
    <source>
        <dbReference type="Proteomes" id="UP000026915"/>
    </source>
</evidence>
<dbReference type="Proteomes" id="UP000026915">
    <property type="component" value="Chromosome 1"/>
</dbReference>
<accession>A0A061DLU0</accession>
<dbReference type="AlphaFoldDB" id="A0A061DLU0"/>
<reference evidence="1 2" key="1">
    <citation type="journal article" date="2013" name="Genome Biol.">
        <title>The genome sequence of the most widely cultivated cacao type and its use to identify candidate genes regulating pod color.</title>
        <authorList>
            <person name="Motamayor J.C."/>
            <person name="Mockaitis K."/>
            <person name="Schmutz J."/>
            <person name="Haiminen N."/>
            <person name="Iii D.L."/>
            <person name="Cornejo O."/>
            <person name="Findley S.D."/>
            <person name="Zheng P."/>
            <person name="Utro F."/>
            <person name="Royaert S."/>
            <person name="Saski C."/>
            <person name="Jenkins J."/>
            <person name="Podicheti R."/>
            <person name="Zhao M."/>
            <person name="Scheffler B.E."/>
            <person name="Stack J.C."/>
            <person name="Feltus F.A."/>
            <person name="Mustiga G.M."/>
            <person name="Amores F."/>
            <person name="Phillips W."/>
            <person name="Marelli J.P."/>
            <person name="May G.D."/>
            <person name="Shapiro H."/>
            <person name="Ma J."/>
            <person name="Bustamante C.D."/>
            <person name="Schnell R.J."/>
            <person name="Main D."/>
            <person name="Gilbert D."/>
            <person name="Parida L."/>
            <person name="Kuhn D.N."/>
        </authorList>
    </citation>
    <scope>NUCLEOTIDE SEQUENCE [LARGE SCALE GENOMIC DNA]</scope>
    <source>
        <strain evidence="2">cv. Matina 1-6</strain>
    </source>
</reference>
<dbReference type="InParanoid" id="A0A061DLU0"/>
<dbReference type="EMBL" id="CM001879">
    <property type="protein sequence ID" value="EOX93754.1"/>
    <property type="molecule type" value="Genomic_DNA"/>
</dbReference>
<dbReference type="Gramene" id="EOX93754">
    <property type="protein sequence ID" value="EOX93754"/>
    <property type="gene ID" value="TCM_002672"/>
</dbReference>
<keyword evidence="2" id="KW-1185">Reference proteome</keyword>
<organism evidence="1 2">
    <name type="scientific">Theobroma cacao</name>
    <name type="common">Cacao</name>
    <name type="synonym">Cocoa</name>
    <dbReference type="NCBI Taxonomy" id="3641"/>
    <lineage>
        <taxon>Eukaryota</taxon>
        <taxon>Viridiplantae</taxon>
        <taxon>Streptophyta</taxon>
        <taxon>Embryophyta</taxon>
        <taxon>Tracheophyta</taxon>
        <taxon>Spermatophyta</taxon>
        <taxon>Magnoliopsida</taxon>
        <taxon>eudicotyledons</taxon>
        <taxon>Gunneridae</taxon>
        <taxon>Pentapetalae</taxon>
        <taxon>rosids</taxon>
        <taxon>malvids</taxon>
        <taxon>Malvales</taxon>
        <taxon>Malvaceae</taxon>
        <taxon>Byttnerioideae</taxon>
        <taxon>Theobroma</taxon>
    </lineage>
</organism>
<dbReference type="HOGENOM" id="CLU_1941880_0_0_1"/>
<sequence length="130" mass="14037">MDFFFILLSSLFSFLSSLLPAVLSPFSLKMLPFPSLLNSSPPAVTPTPSLPSLGLSLSSLPYVDNSFSPYLLPQQIVQALTLTAHTFFGAPSPLYPVPGLLRGHAPLLCLGAPGDKFHYPARREFFASGR</sequence>
<gene>
    <name evidence="1" type="ORF">TCM_002672</name>
</gene>
<proteinExistence type="predicted"/>
<protein>
    <submittedName>
        <fullName evidence="1">Uncharacterized protein</fullName>
    </submittedName>
</protein>